<dbReference type="InterPro" id="IPR045216">
    <property type="entry name" value="CK2_alpha"/>
</dbReference>
<evidence type="ECO:0000256" key="2">
    <source>
        <dbReference type="ARBA" id="ARBA00011534"/>
    </source>
</evidence>
<dbReference type="STRING" id="1380566.A0A179FPS8"/>
<comment type="subunit">
    <text evidence="2">Component of the EKC/KEOPS complex composed of at least BUD32, CGI121, GON7, KAE1 and PCC1; the whole complex dimerizes.</text>
</comment>
<dbReference type="EC" id="2.7.11.1" evidence="3"/>
<dbReference type="PANTHER" id="PTHR24054:SF0">
    <property type="entry name" value="CASEIN KINASE II SUBUNIT ALPHA"/>
    <property type="match status" value="1"/>
</dbReference>
<evidence type="ECO:0000313" key="16">
    <source>
        <dbReference type="EMBL" id="OAQ67230.1"/>
    </source>
</evidence>
<evidence type="ECO:0000256" key="10">
    <source>
        <dbReference type="ARBA" id="ARBA00022840"/>
    </source>
</evidence>
<comment type="caution">
    <text evidence="16">The sequence shown here is derived from an EMBL/GenBank/DDBJ whole genome shotgun (WGS) entry which is preliminary data.</text>
</comment>
<keyword evidence="9 16" id="KW-0418">Kinase</keyword>
<dbReference type="SUPFAM" id="SSF56112">
    <property type="entry name" value="Protein kinase-like (PK-like)"/>
    <property type="match status" value="1"/>
</dbReference>
<dbReference type="GO" id="GO:0051726">
    <property type="term" value="P:regulation of cell cycle"/>
    <property type="evidence" value="ECO:0007669"/>
    <property type="project" value="TreeGrafter"/>
</dbReference>
<evidence type="ECO:0000256" key="13">
    <source>
        <dbReference type="ARBA" id="ARBA00047899"/>
    </source>
</evidence>
<reference evidence="16 17" key="1">
    <citation type="journal article" date="2016" name="PLoS Pathog.">
        <title>Biosynthesis of antibiotic leucinostatins in bio-control fungus Purpureocillium lilacinum and their inhibition on phytophthora revealed by genome mining.</title>
        <authorList>
            <person name="Wang G."/>
            <person name="Liu Z."/>
            <person name="Lin R."/>
            <person name="Li E."/>
            <person name="Mao Z."/>
            <person name="Ling J."/>
            <person name="Yang Y."/>
            <person name="Yin W.B."/>
            <person name="Xie B."/>
        </authorList>
    </citation>
    <scope>NUCLEOTIDE SEQUENCE [LARGE SCALE GENOMIC DNA]</scope>
    <source>
        <strain evidence="16">170</strain>
    </source>
</reference>
<evidence type="ECO:0000256" key="14">
    <source>
        <dbReference type="ARBA" id="ARBA00048679"/>
    </source>
</evidence>
<dbReference type="GO" id="GO:0005524">
    <property type="term" value="F:ATP binding"/>
    <property type="evidence" value="ECO:0007669"/>
    <property type="project" value="UniProtKB-KW"/>
</dbReference>
<comment type="catalytic activity">
    <reaction evidence="13">
        <text>L-threonyl-[protein] + ATP = O-phospho-L-threonyl-[protein] + ADP + H(+)</text>
        <dbReference type="Rhea" id="RHEA:46608"/>
        <dbReference type="Rhea" id="RHEA-COMP:11060"/>
        <dbReference type="Rhea" id="RHEA-COMP:11605"/>
        <dbReference type="ChEBI" id="CHEBI:15378"/>
        <dbReference type="ChEBI" id="CHEBI:30013"/>
        <dbReference type="ChEBI" id="CHEBI:30616"/>
        <dbReference type="ChEBI" id="CHEBI:61977"/>
        <dbReference type="ChEBI" id="CHEBI:456216"/>
        <dbReference type="EC" id="2.7.11.1"/>
    </reaction>
</comment>
<evidence type="ECO:0000256" key="4">
    <source>
        <dbReference type="ARBA" id="ARBA00013948"/>
    </source>
</evidence>
<dbReference type="Pfam" id="PF00069">
    <property type="entry name" value="Pkinase"/>
    <property type="match status" value="1"/>
</dbReference>
<dbReference type="GO" id="GO:0005956">
    <property type="term" value="C:protein kinase CK2 complex"/>
    <property type="evidence" value="ECO:0007669"/>
    <property type="project" value="TreeGrafter"/>
</dbReference>
<dbReference type="FunFam" id="1.10.510.10:FF:000059">
    <property type="entry name" value="Casein kinase II subunit alpha"/>
    <property type="match status" value="1"/>
</dbReference>
<dbReference type="RefSeq" id="XP_018144317.1">
    <property type="nucleotide sequence ID" value="XM_018287336.1"/>
</dbReference>
<dbReference type="SMART" id="SM00220">
    <property type="entry name" value="S_TKc"/>
    <property type="match status" value="1"/>
</dbReference>
<protein>
    <recommendedName>
        <fullName evidence="5">EKC/KEOPS complex subunit BUD32</fullName>
        <ecNumber evidence="3">2.7.11.1</ecNumber>
    </recommendedName>
    <alternativeName>
        <fullName evidence="11 12">Atypical Serine/threonine protein kinase BUD32</fullName>
    </alternativeName>
    <alternativeName>
        <fullName evidence="4">EKC/KEOPS complex subunit bud32</fullName>
    </alternativeName>
</protein>
<evidence type="ECO:0000256" key="7">
    <source>
        <dbReference type="ARBA" id="ARBA00022679"/>
    </source>
</evidence>
<dbReference type="GeneID" id="28851330"/>
<keyword evidence="17" id="KW-1185">Reference proteome</keyword>
<evidence type="ECO:0000256" key="3">
    <source>
        <dbReference type="ARBA" id="ARBA00012513"/>
    </source>
</evidence>
<dbReference type="PROSITE" id="PS50011">
    <property type="entry name" value="PROTEIN_KINASE_DOM"/>
    <property type="match status" value="1"/>
</dbReference>
<keyword evidence="7" id="KW-0808">Transferase</keyword>
<evidence type="ECO:0000256" key="11">
    <source>
        <dbReference type="ARBA" id="ARBA00030980"/>
    </source>
</evidence>
<dbReference type="Proteomes" id="UP000078397">
    <property type="component" value="Unassembled WGS sequence"/>
</dbReference>
<sequence length="310" mass="35977">MPGRLEPLVTLPENGELDLDTGKGRNAVVFEADDVVGDIRYAIKVFRRTRNRIDREIQMLQHLRGGRNIVSYFETLNDDEGVPRALVLEAVDHTDFRQLFPQFGMGDIQYYASELIEAICFCHSHGVMHRDIRPHNIVINPQTKQLRLVGWGSAKFWDPGEDHSVRVSLFKPPELLVDYRKYDFSIDMWGFGSVLASLVFRKEPFFHGNSISDMLVKISKVLGTDELFDFLDKFEIELDEHILSQLEYQPRRPWSSFITPENESNVSDEVFDLLNRVLRYNPRERLSADEASFHQFFTMVTGNYVVIEQD</sequence>
<dbReference type="AlphaFoldDB" id="A0A179FPS8"/>
<dbReference type="CDD" id="cd14132">
    <property type="entry name" value="STKc_CK2_alpha"/>
    <property type="match status" value="1"/>
</dbReference>
<dbReference type="GO" id="GO:0005829">
    <property type="term" value="C:cytosol"/>
    <property type="evidence" value="ECO:0007669"/>
    <property type="project" value="TreeGrafter"/>
</dbReference>
<evidence type="ECO:0000256" key="6">
    <source>
        <dbReference type="ARBA" id="ARBA00022527"/>
    </source>
</evidence>
<organism evidence="16 17">
    <name type="scientific">Pochonia chlamydosporia 170</name>
    <dbReference type="NCBI Taxonomy" id="1380566"/>
    <lineage>
        <taxon>Eukaryota</taxon>
        <taxon>Fungi</taxon>
        <taxon>Dikarya</taxon>
        <taxon>Ascomycota</taxon>
        <taxon>Pezizomycotina</taxon>
        <taxon>Sordariomycetes</taxon>
        <taxon>Hypocreomycetidae</taxon>
        <taxon>Hypocreales</taxon>
        <taxon>Clavicipitaceae</taxon>
        <taxon>Pochonia</taxon>
    </lineage>
</organism>
<dbReference type="GO" id="GO:0004674">
    <property type="term" value="F:protein serine/threonine kinase activity"/>
    <property type="evidence" value="ECO:0007669"/>
    <property type="project" value="UniProtKB-KW"/>
</dbReference>
<accession>A0A179FPS8</accession>
<gene>
    <name evidence="16" type="ORF">VFPPC_08664</name>
</gene>
<evidence type="ECO:0000256" key="8">
    <source>
        <dbReference type="ARBA" id="ARBA00022741"/>
    </source>
</evidence>
<keyword evidence="8" id="KW-0547">Nucleotide-binding</keyword>
<dbReference type="InterPro" id="IPR000719">
    <property type="entry name" value="Prot_kinase_dom"/>
</dbReference>
<keyword evidence="6" id="KW-0723">Serine/threonine-protein kinase</keyword>
<dbReference type="PROSITE" id="PS00109">
    <property type="entry name" value="PROTEIN_KINASE_TYR"/>
    <property type="match status" value="1"/>
</dbReference>
<evidence type="ECO:0000256" key="5">
    <source>
        <dbReference type="ARBA" id="ARBA00019973"/>
    </source>
</evidence>
<evidence type="ECO:0000259" key="15">
    <source>
        <dbReference type="PROSITE" id="PS50011"/>
    </source>
</evidence>
<dbReference type="GO" id="GO:0005634">
    <property type="term" value="C:nucleus"/>
    <property type="evidence" value="ECO:0007669"/>
    <property type="project" value="TreeGrafter"/>
</dbReference>
<dbReference type="EMBL" id="LSBJ02000004">
    <property type="protein sequence ID" value="OAQ67230.1"/>
    <property type="molecule type" value="Genomic_DNA"/>
</dbReference>
<dbReference type="Gene3D" id="1.10.510.10">
    <property type="entry name" value="Transferase(Phosphotransferase) domain 1"/>
    <property type="match status" value="1"/>
</dbReference>
<evidence type="ECO:0000256" key="12">
    <source>
        <dbReference type="ARBA" id="ARBA00033194"/>
    </source>
</evidence>
<dbReference type="PANTHER" id="PTHR24054">
    <property type="entry name" value="CASEIN KINASE II SUBUNIT ALPHA"/>
    <property type="match status" value="1"/>
</dbReference>
<dbReference type="Gene3D" id="3.30.200.20">
    <property type="entry name" value="Phosphorylase Kinase, domain 1"/>
    <property type="match status" value="1"/>
</dbReference>
<proteinExistence type="predicted"/>
<evidence type="ECO:0000313" key="17">
    <source>
        <dbReference type="Proteomes" id="UP000078397"/>
    </source>
</evidence>
<comment type="function">
    <text evidence="1">Component of the EKC/KEOPS complex that is required for the formation of a threonylcarbamoyl group on adenosine at position 37 (t(6)A37) in tRNAs that read codons beginning with adenine. The complex is probably involved in the transfer of the threonylcarbamoyl moiety of threonylcarbamoyl-AMP (TC-AMP) to the N6 group of A37. BUD32 has ATPase activity in the context of the EKC/KEOPS complex and likely plays a supporting role to the catalytic subunit KAE1. The EKC/KEOPS complex also promotes both telomere uncapping and telomere elongation. The complex is required for efficient recruitment of transcriptional coactivators.</text>
</comment>
<evidence type="ECO:0000256" key="9">
    <source>
        <dbReference type="ARBA" id="ARBA00022777"/>
    </source>
</evidence>
<dbReference type="OrthoDB" id="10254671at2759"/>
<dbReference type="KEGG" id="pchm:VFPPC_08664"/>
<comment type="catalytic activity">
    <reaction evidence="14">
        <text>L-seryl-[protein] + ATP = O-phospho-L-seryl-[protein] + ADP + H(+)</text>
        <dbReference type="Rhea" id="RHEA:17989"/>
        <dbReference type="Rhea" id="RHEA-COMP:9863"/>
        <dbReference type="Rhea" id="RHEA-COMP:11604"/>
        <dbReference type="ChEBI" id="CHEBI:15378"/>
        <dbReference type="ChEBI" id="CHEBI:29999"/>
        <dbReference type="ChEBI" id="CHEBI:30616"/>
        <dbReference type="ChEBI" id="CHEBI:83421"/>
        <dbReference type="ChEBI" id="CHEBI:456216"/>
        <dbReference type="EC" id="2.7.11.1"/>
    </reaction>
</comment>
<name>A0A179FPS8_METCM</name>
<dbReference type="InterPro" id="IPR011009">
    <property type="entry name" value="Kinase-like_dom_sf"/>
</dbReference>
<feature type="domain" description="Protein kinase" evidence="15">
    <location>
        <begin position="15"/>
        <end position="297"/>
    </location>
</feature>
<evidence type="ECO:0000256" key="1">
    <source>
        <dbReference type="ARBA" id="ARBA00003747"/>
    </source>
</evidence>
<keyword evidence="10" id="KW-0067">ATP-binding</keyword>
<dbReference type="InterPro" id="IPR008266">
    <property type="entry name" value="Tyr_kinase_AS"/>
</dbReference>